<evidence type="ECO:0000313" key="3">
    <source>
        <dbReference type="Proteomes" id="UP000215747"/>
    </source>
</evidence>
<accession>A0A256SUG5</accession>
<comment type="caution">
    <text evidence="2">The sequence shown here is derived from an EMBL/GenBank/DDBJ whole genome shotgun (WGS) entry which is preliminary data.</text>
</comment>
<dbReference type="AlphaFoldDB" id="A0A256SUG5"/>
<gene>
    <name evidence="2" type="ORF">CBF96_01945</name>
</gene>
<evidence type="ECO:0000256" key="1">
    <source>
        <dbReference type="SAM" id="MobiDB-lite"/>
    </source>
</evidence>
<name>A0A256SUG5_LIMRT</name>
<reference evidence="3" key="1">
    <citation type="submission" date="2017-05" db="EMBL/GenBank/DDBJ databases">
        <authorList>
            <person name="Lin X.B."/>
            <person name="Stothard P."/>
            <person name="Tasseva G."/>
            <person name="Walter J."/>
        </authorList>
    </citation>
    <scope>NUCLEOTIDE SEQUENCE [LARGE SCALE GENOMIC DNA]</scope>
    <source>
        <strain evidence="3">114h</strain>
    </source>
</reference>
<reference evidence="2 3" key="2">
    <citation type="submission" date="2017-09" db="EMBL/GenBank/DDBJ databases">
        <title>Tripartite evolution among Lactobacillus johnsonii, Lactobacillus taiwanensis, Lactobacillus reuteri and their rodent host.</title>
        <authorList>
            <person name="Wang T."/>
            <person name="Knowles S."/>
            <person name="Cheng C."/>
        </authorList>
    </citation>
    <scope>NUCLEOTIDE SEQUENCE [LARGE SCALE GENOMIC DNA]</scope>
    <source>
        <strain evidence="2 3">114h</strain>
    </source>
</reference>
<evidence type="ECO:0000313" key="2">
    <source>
        <dbReference type="EMBL" id="OYS70481.1"/>
    </source>
</evidence>
<protein>
    <submittedName>
        <fullName evidence="2">Uncharacterized protein</fullName>
    </submittedName>
</protein>
<dbReference type="RefSeq" id="WP_094536612.1">
    <property type="nucleotide sequence ID" value="NZ_NGPL01000015.1"/>
</dbReference>
<sequence length="80" mass="8912">MALENDINLGIPARGPEGKQGIQGQNGKDGYTPVRGVDYWTNDDKQAIQNEDKQYIDGKITDAYTKAKADIEELIENGKW</sequence>
<dbReference type="Proteomes" id="UP000215747">
    <property type="component" value="Unassembled WGS sequence"/>
</dbReference>
<dbReference type="EMBL" id="NGPL01000015">
    <property type="protein sequence ID" value="OYS70481.1"/>
    <property type="molecule type" value="Genomic_DNA"/>
</dbReference>
<organism evidence="2 3">
    <name type="scientific">Limosilactobacillus reuteri</name>
    <name type="common">Lactobacillus reuteri</name>
    <dbReference type="NCBI Taxonomy" id="1598"/>
    <lineage>
        <taxon>Bacteria</taxon>
        <taxon>Bacillati</taxon>
        <taxon>Bacillota</taxon>
        <taxon>Bacilli</taxon>
        <taxon>Lactobacillales</taxon>
        <taxon>Lactobacillaceae</taxon>
        <taxon>Limosilactobacillus</taxon>
    </lineage>
</organism>
<proteinExistence type="predicted"/>
<feature type="region of interest" description="Disordered" evidence="1">
    <location>
        <begin position="1"/>
        <end position="37"/>
    </location>
</feature>